<dbReference type="InterPro" id="IPR029068">
    <property type="entry name" value="Glyas_Bleomycin-R_OHBP_Dase"/>
</dbReference>
<dbReference type="InterPro" id="IPR037523">
    <property type="entry name" value="VOC_core"/>
</dbReference>
<dbReference type="EMBL" id="CP000838">
    <property type="protein sequence ID" value="ABW31557.1"/>
    <property type="molecule type" value="Genomic_DNA"/>
</dbReference>
<organism evidence="2 3">
    <name type="scientific">Acaryochloris marina (strain MBIC 11017)</name>
    <dbReference type="NCBI Taxonomy" id="329726"/>
    <lineage>
        <taxon>Bacteria</taxon>
        <taxon>Bacillati</taxon>
        <taxon>Cyanobacteriota</taxon>
        <taxon>Cyanophyceae</taxon>
        <taxon>Acaryochloridales</taxon>
        <taxon>Acaryochloridaceae</taxon>
        <taxon>Acaryochloris</taxon>
    </lineage>
</organism>
<keyword evidence="2" id="KW-0560">Oxidoreductase</keyword>
<dbReference type="CDD" id="cd07262">
    <property type="entry name" value="VOC_like"/>
    <property type="match status" value="1"/>
</dbReference>
<protein>
    <submittedName>
        <fullName evidence="2">Glyoxalase/bleomycin resistance/dioxygenase</fullName>
        <ecNumber evidence="2">1.13.11.27</ecNumber>
        <ecNumber evidence="2">2.5.1.18</ecNumber>
    </submittedName>
</protein>
<sequence>MLNYVSVGVTDIDQATSFYDVILGIMGYVRLYEDPGQFVGYGETWPEFWITQRSDLSQDSEVSKETYISISAPSFEAVDAFYKTGLEVGAESSDSPGYRPTYGQEFYSASIYDLDGNHIEASYYELSSF</sequence>
<dbReference type="KEGG" id="amr:AM1_A0048"/>
<keyword evidence="2" id="KW-0614">Plasmid</keyword>
<dbReference type="OrthoDB" id="9800322at2"/>
<dbReference type="SUPFAM" id="SSF54593">
    <property type="entry name" value="Glyoxalase/Bleomycin resistance protein/Dihydroxybiphenyl dioxygenase"/>
    <property type="match status" value="1"/>
</dbReference>
<dbReference type="SMR" id="A8ZK57"/>
<feature type="domain" description="VOC" evidence="1">
    <location>
        <begin position="1"/>
        <end position="124"/>
    </location>
</feature>
<dbReference type="RefSeq" id="WP_012166560.1">
    <property type="nucleotide sequence ID" value="NC_009926.1"/>
</dbReference>
<reference evidence="2 3" key="1">
    <citation type="journal article" date="2008" name="Proc. Natl. Acad. Sci. U.S.A.">
        <title>Niche adaptation and genome expansion in the chlorophyll d-producing cyanobacterium Acaryochloris marina.</title>
        <authorList>
            <person name="Swingley W.D."/>
            <person name="Chen M."/>
            <person name="Cheung P.C."/>
            <person name="Conrad A.L."/>
            <person name="Dejesa L.C."/>
            <person name="Hao J."/>
            <person name="Honchak B.M."/>
            <person name="Karbach L.E."/>
            <person name="Kurdoglu A."/>
            <person name="Lahiri S."/>
            <person name="Mastrian S.D."/>
            <person name="Miyashita H."/>
            <person name="Page L."/>
            <person name="Ramakrishna P."/>
            <person name="Satoh S."/>
            <person name="Sattley W.M."/>
            <person name="Shimada Y."/>
            <person name="Taylor H.L."/>
            <person name="Tomo T."/>
            <person name="Tsuchiya T."/>
            <person name="Wang Z.T."/>
            <person name="Raymond J."/>
            <person name="Mimuro M."/>
            <person name="Blankenship R.E."/>
            <person name="Touchman J.W."/>
        </authorList>
    </citation>
    <scope>NUCLEOTIDE SEQUENCE [LARGE SCALE GENOMIC DNA]</scope>
    <source>
        <strain evidence="3">MBIC 11017</strain>
        <plasmid evidence="3">Plasmid pREB1</plasmid>
    </source>
</reference>
<dbReference type="HOGENOM" id="CLU_046006_6_1_3"/>
<dbReference type="EC" id="1.13.11.27" evidence="2"/>
<dbReference type="Proteomes" id="UP000000268">
    <property type="component" value="Plasmid pREB1"/>
</dbReference>
<keyword evidence="2" id="KW-0808">Transferase</keyword>
<dbReference type="Gene3D" id="3.10.180.10">
    <property type="entry name" value="2,3-Dihydroxybiphenyl 1,2-Dioxygenase, domain 1"/>
    <property type="match status" value="1"/>
</dbReference>
<gene>
    <name evidence="2" type="ordered locus">AM1_A0048</name>
</gene>
<dbReference type="GO" id="GO:0004364">
    <property type="term" value="F:glutathione transferase activity"/>
    <property type="evidence" value="ECO:0007669"/>
    <property type="project" value="UniProtKB-EC"/>
</dbReference>
<keyword evidence="3" id="KW-1185">Reference proteome</keyword>
<evidence type="ECO:0000313" key="3">
    <source>
        <dbReference type="Proteomes" id="UP000000268"/>
    </source>
</evidence>
<evidence type="ECO:0000259" key="1">
    <source>
        <dbReference type="PROSITE" id="PS51819"/>
    </source>
</evidence>
<dbReference type="GO" id="GO:0003868">
    <property type="term" value="F:4-hydroxyphenylpyruvate dioxygenase activity"/>
    <property type="evidence" value="ECO:0007669"/>
    <property type="project" value="UniProtKB-EC"/>
</dbReference>
<geneLocation type="plasmid" evidence="2 3">
    <name>pREB1</name>
</geneLocation>
<dbReference type="PANTHER" id="PTHR35006">
    <property type="entry name" value="GLYOXALASE FAMILY PROTEIN (AFU_ORTHOLOGUE AFUA_5G14830)"/>
    <property type="match status" value="1"/>
</dbReference>
<dbReference type="EC" id="2.5.1.18" evidence="2"/>
<keyword evidence="2" id="KW-0223">Dioxygenase</keyword>
<dbReference type="AlphaFoldDB" id="A8ZK57"/>
<proteinExistence type="predicted"/>
<dbReference type="PANTHER" id="PTHR35006:SF4">
    <property type="entry name" value="BLR7706 PROTEIN"/>
    <property type="match status" value="1"/>
</dbReference>
<name>A8ZK57_ACAM1</name>
<accession>A8ZK57</accession>
<dbReference type="PROSITE" id="PS51819">
    <property type="entry name" value="VOC"/>
    <property type="match status" value="1"/>
</dbReference>
<evidence type="ECO:0000313" key="2">
    <source>
        <dbReference type="EMBL" id="ABW31557.1"/>
    </source>
</evidence>